<evidence type="ECO:0000313" key="1">
    <source>
        <dbReference type="EMBL" id="TCP22572.1"/>
    </source>
</evidence>
<comment type="caution">
    <text evidence="1">The sequence shown here is derived from an EMBL/GenBank/DDBJ whole genome shotgun (WGS) entry which is preliminary data.</text>
</comment>
<reference evidence="1 2" key="1">
    <citation type="submission" date="2019-03" db="EMBL/GenBank/DDBJ databases">
        <title>Genomic Encyclopedia of Type Strains, Phase IV (KMG-IV): sequencing the most valuable type-strain genomes for metagenomic binning, comparative biology and taxonomic classification.</title>
        <authorList>
            <person name="Goeker M."/>
        </authorList>
    </citation>
    <scope>NUCLEOTIDE SEQUENCE [LARGE SCALE GENOMIC DNA]</scope>
    <source>
        <strain evidence="1 2">DSM 19377</strain>
    </source>
</reference>
<dbReference type="RefSeq" id="WP_243647138.1">
    <property type="nucleotide sequence ID" value="NZ_SLXK01000035.1"/>
</dbReference>
<dbReference type="EMBL" id="SLXK01000035">
    <property type="protein sequence ID" value="TCP22572.1"/>
    <property type="molecule type" value="Genomic_DNA"/>
</dbReference>
<dbReference type="Pfam" id="PF10764">
    <property type="entry name" value="Gin"/>
    <property type="match status" value="1"/>
</dbReference>
<dbReference type="InterPro" id="IPR019700">
    <property type="entry name" value="Sigma-G_inhibitor_Gin"/>
</dbReference>
<dbReference type="AlphaFoldDB" id="A0A4R2NM56"/>
<evidence type="ECO:0000313" key="2">
    <source>
        <dbReference type="Proteomes" id="UP000295416"/>
    </source>
</evidence>
<keyword evidence="2" id="KW-1185">Reference proteome</keyword>
<accession>A0A4R2NM56</accession>
<proteinExistence type="predicted"/>
<name>A0A4R2NM56_9BACL</name>
<sequence length="73" mass="8314">MAVTAKKYTGETCMICNEKKAEGIHICDQLICDSCQKEMLETDVNDIKYHYYLKKLSKLSIQVKHAMESGHSS</sequence>
<dbReference type="Proteomes" id="UP000295416">
    <property type="component" value="Unassembled WGS sequence"/>
</dbReference>
<gene>
    <name evidence="1" type="ORF">EV207_13548</name>
</gene>
<organism evidence="1 2">
    <name type="scientific">Scopulibacillus darangshiensis</name>
    <dbReference type="NCBI Taxonomy" id="442528"/>
    <lineage>
        <taxon>Bacteria</taxon>
        <taxon>Bacillati</taxon>
        <taxon>Bacillota</taxon>
        <taxon>Bacilli</taxon>
        <taxon>Bacillales</taxon>
        <taxon>Sporolactobacillaceae</taxon>
        <taxon>Scopulibacillus</taxon>
    </lineage>
</organism>
<protein>
    <submittedName>
        <fullName evidence="1">Inhibitor of sigma-G Gin protein</fullName>
    </submittedName>
</protein>